<dbReference type="Pfam" id="PF04082">
    <property type="entry name" value="Fungal_trans"/>
    <property type="match status" value="1"/>
</dbReference>
<keyword evidence="1" id="KW-0539">Nucleus</keyword>
<dbReference type="EMBL" id="JAFJYH010000023">
    <property type="protein sequence ID" value="KAG4424261.1"/>
    <property type="molecule type" value="Genomic_DNA"/>
</dbReference>
<organism evidence="4 5">
    <name type="scientific">Cadophora malorum</name>
    <dbReference type="NCBI Taxonomy" id="108018"/>
    <lineage>
        <taxon>Eukaryota</taxon>
        <taxon>Fungi</taxon>
        <taxon>Dikarya</taxon>
        <taxon>Ascomycota</taxon>
        <taxon>Pezizomycotina</taxon>
        <taxon>Leotiomycetes</taxon>
        <taxon>Helotiales</taxon>
        <taxon>Ploettnerulaceae</taxon>
        <taxon>Cadophora</taxon>
    </lineage>
</organism>
<dbReference type="GO" id="GO:0006351">
    <property type="term" value="P:DNA-templated transcription"/>
    <property type="evidence" value="ECO:0007669"/>
    <property type="project" value="InterPro"/>
</dbReference>
<dbReference type="Proteomes" id="UP000664132">
    <property type="component" value="Unassembled WGS sequence"/>
</dbReference>
<proteinExistence type="predicted"/>
<protein>
    <recommendedName>
        <fullName evidence="3">Xylanolytic transcriptional activator regulatory domain-containing protein</fullName>
    </recommendedName>
</protein>
<dbReference type="GO" id="GO:0003677">
    <property type="term" value="F:DNA binding"/>
    <property type="evidence" value="ECO:0007669"/>
    <property type="project" value="InterPro"/>
</dbReference>
<dbReference type="AlphaFoldDB" id="A0A8H7WGE1"/>
<sequence length="570" mass="62827">MQAYAQPSVAANNAKARKRVASTSRPSTAYPRKRAVTACQKKPACSFCETIGAECISDPADLSTFDPASLAIIERLEGLERKIDSLKPGGSPIVGNNPEIHACSPADNSTSPSVRRDPEHFLPQNLDKILTWPVFRDVSLPTASTPNVYSSPAPMTSASSVPATDEELTPAACARWLDNFFSQVHPKNPILDEHSARRLVRKVCMEGVGWDADSCLVLLVCANGALSLPFTEPSLTAEGLKTSIATSLFVAAQRRLGPIVGQAGVVQAQCLFLAGVFLMSALRPLDAWRMFLQSLAICQNFSFCRTSKFARSLHTWSSTPAEESVYWSSWKSERELRSELGLPDFSSPSLDPPRLFPSLPDGCEGDSLRAWYFYLSEISLWRLETDAKNVISSLLEEIPGPILPALAEKGYEHLGQVDAWQDSLAPAVSFGREPSQSENDVLRFILRGRTTYMKEMITWPFVWAVVNGGAQSLLTREWAAKAAAFHLERININRSGFFHRHHGTWLMLRTSARSACILLAMAQLATTSNLLPPNWLEAVNDTVAMLMFWREDVQEAEATAELLRTLLLNS</sequence>
<dbReference type="OrthoDB" id="4356994at2759"/>
<dbReference type="GO" id="GO:0008270">
    <property type="term" value="F:zinc ion binding"/>
    <property type="evidence" value="ECO:0007669"/>
    <property type="project" value="InterPro"/>
</dbReference>
<feature type="region of interest" description="Disordered" evidence="2">
    <location>
        <begin position="1"/>
        <end position="30"/>
    </location>
</feature>
<dbReference type="CDD" id="cd12148">
    <property type="entry name" value="fungal_TF_MHR"/>
    <property type="match status" value="1"/>
</dbReference>
<evidence type="ECO:0000256" key="2">
    <source>
        <dbReference type="SAM" id="MobiDB-lite"/>
    </source>
</evidence>
<evidence type="ECO:0000256" key="1">
    <source>
        <dbReference type="ARBA" id="ARBA00023242"/>
    </source>
</evidence>
<keyword evidence="5" id="KW-1185">Reference proteome</keyword>
<dbReference type="InterPro" id="IPR007219">
    <property type="entry name" value="XnlR_reg_dom"/>
</dbReference>
<reference evidence="4" key="1">
    <citation type="submission" date="2021-02" db="EMBL/GenBank/DDBJ databases">
        <title>Genome sequence Cadophora malorum strain M34.</title>
        <authorList>
            <person name="Stefanovic E."/>
            <person name="Vu D."/>
            <person name="Scully C."/>
            <person name="Dijksterhuis J."/>
            <person name="Roader J."/>
            <person name="Houbraken J."/>
        </authorList>
    </citation>
    <scope>NUCLEOTIDE SEQUENCE</scope>
    <source>
        <strain evidence="4">M34</strain>
    </source>
</reference>
<evidence type="ECO:0000313" key="5">
    <source>
        <dbReference type="Proteomes" id="UP000664132"/>
    </source>
</evidence>
<evidence type="ECO:0000313" key="4">
    <source>
        <dbReference type="EMBL" id="KAG4424261.1"/>
    </source>
</evidence>
<comment type="caution">
    <text evidence="4">The sequence shown here is derived from an EMBL/GenBank/DDBJ whole genome shotgun (WGS) entry which is preliminary data.</text>
</comment>
<dbReference type="PANTHER" id="PTHR47785">
    <property type="entry name" value="ZN(II)2CYS6 TRANSCRIPTION FACTOR (EUROFUNG)-RELATED-RELATED"/>
    <property type="match status" value="1"/>
</dbReference>
<evidence type="ECO:0000259" key="3">
    <source>
        <dbReference type="Pfam" id="PF04082"/>
    </source>
</evidence>
<accession>A0A8H7WGE1</accession>
<feature type="domain" description="Xylanolytic transcriptional activator regulatory" evidence="3">
    <location>
        <begin position="177"/>
        <end position="338"/>
    </location>
</feature>
<dbReference type="InterPro" id="IPR053181">
    <property type="entry name" value="EcdB-like_regulator"/>
</dbReference>
<gene>
    <name evidence="4" type="ORF">IFR04_002665</name>
</gene>
<dbReference type="PANTHER" id="PTHR47785:SF7">
    <property type="entry name" value="ZN(II)2CYS6 TRANSCRIPTION FACTOR (EUROFUNG)"/>
    <property type="match status" value="1"/>
</dbReference>
<name>A0A8H7WGE1_9HELO</name>